<keyword evidence="6" id="KW-0067">ATP-binding</keyword>
<keyword evidence="5 11" id="KW-0347">Helicase</keyword>
<dbReference type="FunFam" id="3.40.50.300:FF:000145">
    <property type="entry name" value="probable ATP-dependent RNA helicase DHX40"/>
    <property type="match status" value="1"/>
</dbReference>
<evidence type="ECO:0000256" key="5">
    <source>
        <dbReference type="ARBA" id="ARBA00022806"/>
    </source>
</evidence>
<dbReference type="InterPro" id="IPR001650">
    <property type="entry name" value="Helicase_C-like"/>
</dbReference>
<accession>A0AAW0ERQ9</accession>
<dbReference type="FunFam" id="3.40.50.300:FF:000615">
    <property type="entry name" value="pre-mRNA-splicing factor ATP-dependent RNA helicase DEAH7"/>
    <property type="match status" value="1"/>
</dbReference>
<dbReference type="Pfam" id="PF21010">
    <property type="entry name" value="HA2_C"/>
    <property type="match status" value="1"/>
</dbReference>
<dbReference type="InterPro" id="IPR002464">
    <property type="entry name" value="DNA/RNA_helicase_DEAH_CS"/>
</dbReference>
<dbReference type="InterPro" id="IPR048333">
    <property type="entry name" value="HA2_WH"/>
</dbReference>
<dbReference type="InterPro" id="IPR011545">
    <property type="entry name" value="DEAD/DEAH_box_helicase_dom"/>
</dbReference>
<dbReference type="SMART" id="SM00490">
    <property type="entry name" value="HELICc"/>
    <property type="match status" value="1"/>
</dbReference>
<dbReference type="PANTHER" id="PTHR18934">
    <property type="entry name" value="ATP-DEPENDENT RNA HELICASE"/>
    <property type="match status" value="1"/>
</dbReference>
<dbReference type="GO" id="GO:0003724">
    <property type="term" value="F:RNA helicase activity"/>
    <property type="evidence" value="ECO:0007669"/>
    <property type="project" value="UniProtKB-EC"/>
</dbReference>
<dbReference type="Pfam" id="PF00271">
    <property type="entry name" value="Helicase_C"/>
    <property type="match status" value="1"/>
</dbReference>
<dbReference type="Proteomes" id="UP001430356">
    <property type="component" value="Unassembled WGS sequence"/>
</dbReference>
<dbReference type="Pfam" id="PF04408">
    <property type="entry name" value="WHD_HA2"/>
    <property type="match status" value="1"/>
</dbReference>
<dbReference type="AlphaFoldDB" id="A0AAW0ERQ9"/>
<evidence type="ECO:0000256" key="2">
    <source>
        <dbReference type="ARBA" id="ARBA00022664"/>
    </source>
</evidence>
<proteinExistence type="predicted"/>
<keyword evidence="3" id="KW-0547">Nucleotide-binding</keyword>
<dbReference type="InterPro" id="IPR011709">
    <property type="entry name" value="DEAD-box_helicase_OB_fold"/>
</dbReference>
<dbReference type="GO" id="GO:0005524">
    <property type="term" value="F:ATP binding"/>
    <property type="evidence" value="ECO:0007669"/>
    <property type="project" value="UniProtKB-KW"/>
</dbReference>
<sequence length="1095" mass="122416">MNADPSHAAGVMDGDDDDALAEQQNMAFLMKLQELYCKTVLYEQLEHIMGHPSTQAESDGYLDDVEGLVELYRTELDAAAAKTAASGETADAAATRAKGTEQQILHSLSAAINGAAEAAADDEEEADIPMASIQQLYNVLHDCLATSTVETGLAVGSLLLADDAKRNAEEAARLAYQQLQRHTHNGVDTASMATSTAERKNAMKVSPEEMFRLAQHVRSGLADEAELLKLRSEDNEDGGGGGQDVELNEEEPRFLRNMGFSSTLHRRINYRAPLPSQQLRDASTPQHRQAILDRLAQRQQGDLSKLNSMEKTAHAQEKINMERRIIARKAQRTQHSRDGDFGATAGGGRGGGASFDDDPHGRRGEAPDGEEYSAQPTLLHSELNAPPEEGGFRPQELPAKLAPWMKHSFGEKLRFGLPETLQTIQEQRTSLPIYAKKEALLSFVDAHNVTVLVGETGSGKTTQIPQYLAEHGYADRGIIACTQPRRVAAETLAMRVAEEYGCRLGEEVGYTVRFRDVTSSLTKIKYMTDGMLLREALLDDTFQRYSVIILDEAHERSISTDLLFAIVRQALRKRDSLKVMVTSATLETEKFCTYFGASEPFRIEGRTFPVETYYLTEPTTDYVRAALQTVMMIHLQEPPGDVLVFFTGQEEIELGGEQLFRWMEMLRRQVSTPLPDLMVLPLTATMPQEVQSKVFEATPPGCRKVVLATNVAETSITISNLYYVVDSGFCKQNSFDAKHGIDQLKVTPVSQAQAKQRSGRAGRIGPGKCYRMFTEAQFTTDMVSETVPDIMRTSLFHVTLQLKAMGLDLLNLELMDCPPKEAIVSALEKLRYLEALDDDGLLTPLGSRMAQLSIDPSQSKTLLTSVDLGCSEPVLTIVSMLAVQKRGVFYRPRDQQAAADAARRQFMQPEGDQLTLMAVYDAWVENGMSEEWSKFNFLKHRMLVEARDTRDQLKEMLARRNQHISHENDGNLDEVRKSITAGYFFNAARRVDSHTRSYVTLSDRREVYVHPSSVLIDDPPKYVLYDDLRLTKREYMTELLAIEPKWLVELAPAFYTKPTEGKLTKEQAAERFTPILKSWETGSSWRISRLKKQRR</sequence>
<dbReference type="EMBL" id="JAECZO010000070">
    <property type="protein sequence ID" value="KAK7196192.1"/>
    <property type="molecule type" value="Genomic_DNA"/>
</dbReference>
<name>A0AAW0ERQ9_9TRYP</name>
<dbReference type="Pfam" id="PF07717">
    <property type="entry name" value="OB_NTP_bind"/>
    <property type="match status" value="1"/>
</dbReference>
<dbReference type="CDD" id="cd18791">
    <property type="entry name" value="SF2_C_RHA"/>
    <property type="match status" value="1"/>
</dbReference>
<comment type="caution">
    <text evidence="11">The sequence shown here is derived from an EMBL/GenBank/DDBJ whole genome shotgun (WGS) entry which is preliminary data.</text>
</comment>
<dbReference type="PROSITE" id="PS51192">
    <property type="entry name" value="HELICASE_ATP_BIND_1"/>
    <property type="match status" value="1"/>
</dbReference>
<evidence type="ECO:0000313" key="11">
    <source>
        <dbReference type="EMBL" id="KAK7196192.1"/>
    </source>
</evidence>
<feature type="domain" description="Helicase C-terminal" evidence="10">
    <location>
        <begin position="626"/>
        <end position="806"/>
    </location>
</feature>
<dbReference type="Gene3D" id="1.20.120.1080">
    <property type="match status" value="1"/>
</dbReference>
<dbReference type="EC" id="3.6.4.13" evidence="1"/>
<dbReference type="PROSITE" id="PS00690">
    <property type="entry name" value="DEAH_ATP_HELICASE"/>
    <property type="match status" value="1"/>
</dbReference>
<evidence type="ECO:0000256" key="3">
    <source>
        <dbReference type="ARBA" id="ARBA00022741"/>
    </source>
</evidence>
<keyword evidence="2" id="KW-0507">mRNA processing</keyword>
<evidence type="ECO:0000259" key="10">
    <source>
        <dbReference type="PROSITE" id="PS51194"/>
    </source>
</evidence>
<evidence type="ECO:0000313" key="12">
    <source>
        <dbReference type="Proteomes" id="UP001430356"/>
    </source>
</evidence>
<dbReference type="Gene3D" id="3.40.50.300">
    <property type="entry name" value="P-loop containing nucleotide triphosphate hydrolases"/>
    <property type="match status" value="2"/>
</dbReference>
<feature type="domain" description="Helicase ATP-binding" evidence="9">
    <location>
        <begin position="441"/>
        <end position="604"/>
    </location>
</feature>
<dbReference type="GO" id="GO:0071013">
    <property type="term" value="C:catalytic step 2 spliceosome"/>
    <property type="evidence" value="ECO:0007669"/>
    <property type="project" value="TreeGrafter"/>
</dbReference>
<dbReference type="PROSITE" id="PS51194">
    <property type="entry name" value="HELICASE_CTER"/>
    <property type="match status" value="1"/>
</dbReference>
<comment type="catalytic activity">
    <reaction evidence="7">
        <text>ATP + H2O = ADP + phosphate + H(+)</text>
        <dbReference type="Rhea" id="RHEA:13065"/>
        <dbReference type="ChEBI" id="CHEBI:15377"/>
        <dbReference type="ChEBI" id="CHEBI:15378"/>
        <dbReference type="ChEBI" id="CHEBI:30616"/>
        <dbReference type="ChEBI" id="CHEBI:43474"/>
        <dbReference type="ChEBI" id="CHEBI:456216"/>
        <dbReference type="EC" id="3.6.4.13"/>
    </reaction>
</comment>
<dbReference type="SMART" id="SM00847">
    <property type="entry name" value="HA2"/>
    <property type="match status" value="1"/>
</dbReference>
<feature type="compositionally biased region" description="Gly residues" evidence="8">
    <location>
        <begin position="344"/>
        <end position="353"/>
    </location>
</feature>
<evidence type="ECO:0000256" key="7">
    <source>
        <dbReference type="ARBA" id="ARBA00047984"/>
    </source>
</evidence>
<dbReference type="InterPro" id="IPR027417">
    <property type="entry name" value="P-loop_NTPase"/>
</dbReference>
<organism evidence="11 12">
    <name type="scientific">Novymonas esmeraldas</name>
    <dbReference type="NCBI Taxonomy" id="1808958"/>
    <lineage>
        <taxon>Eukaryota</taxon>
        <taxon>Discoba</taxon>
        <taxon>Euglenozoa</taxon>
        <taxon>Kinetoplastea</taxon>
        <taxon>Metakinetoplastina</taxon>
        <taxon>Trypanosomatida</taxon>
        <taxon>Trypanosomatidae</taxon>
        <taxon>Novymonas</taxon>
    </lineage>
</organism>
<dbReference type="InterPro" id="IPR014001">
    <property type="entry name" value="Helicase_ATP-bd"/>
</dbReference>
<dbReference type="GO" id="GO:0003723">
    <property type="term" value="F:RNA binding"/>
    <property type="evidence" value="ECO:0007669"/>
    <property type="project" value="TreeGrafter"/>
</dbReference>
<feature type="region of interest" description="Disordered" evidence="8">
    <location>
        <begin position="329"/>
        <end position="374"/>
    </location>
</feature>
<evidence type="ECO:0000256" key="8">
    <source>
        <dbReference type="SAM" id="MobiDB-lite"/>
    </source>
</evidence>
<dbReference type="SMART" id="SM00487">
    <property type="entry name" value="DEXDc"/>
    <property type="match status" value="1"/>
</dbReference>
<protein>
    <recommendedName>
        <fullName evidence="1">RNA helicase</fullName>
        <ecNumber evidence="1">3.6.4.13</ecNumber>
    </recommendedName>
</protein>
<reference evidence="11 12" key="1">
    <citation type="journal article" date="2021" name="MBio">
        <title>A New Model Trypanosomatid, Novymonas esmeraldas: Genomic Perception of Its 'Candidatus Pandoraea novymonadis' Endosymbiont.</title>
        <authorList>
            <person name="Zakharova A."/>
            <person name="Saura A."/>
            <person name="Butenko A."/>
            <person name="Podesvova L."/>
            <person name="Warmusova S."/>
            <person name="Kostygov A.Y."/>
            <person name="Nenarokova A."/>
            <person name="Lukes J."/>
            <person name="Opperdoes F.R."/>
            <person name="Yurchenko V."/>
        </authorList>
    </citation>
    <scope>NUCLEOTIDE SEQUENCE [LARGE SCALE GENOMIC DNA]</scope>
    <source>
        <strain evidence="11 12">E262AT.01</strain>
    </source>
</reference>
<dbReference type="GO" id="GO:0000390">
    <property type="term" value="P:spliceosomal complex disassembly"/>
    <property type="evidence" value="ECO:0007669"/>
    <property type="project" value="TreeGrafter"/>
</dbReference>
<feature type="region of interest" description="Disordered" evidence="8">
    <location>
        <begin position="231"/>
        <end position="251"/>
    </location>
</feature>
<evidence type="ECO:0000259" key="9">
    <source>
        <dbReference type="PROSITE" id="PS51192"/>
    </source>
</evidence>
<gene>
    <name evidence="11" type="ORF">NESM_000554400</name>
</gene>
<evidence type="ECO:0000256" key="1">
    <source>
        <dbReference type="ARBA" id="ARBA00012552"/>
    </source>
</evidence>
<keyword evidence="4" id="KW-0378">Hydrolase</keyword>
<dbReference type="GO" id="GO:0016787">
    <property type="term" value="F:hydrolase activity"/>
    <property type="evidence" value="ECO:0007669"/>
    <property type="project" value="UniProtKB-KW"/>
</dbReference>
<dbReference type="SUPFAM" id="SSF52540">
    <property type="entry name" value="P-loop containing nucleoside triphosphate hydrolases"/>
    <property type="match status" value="1"/>
</dbReference>
<keyword evidence="12" id="KW-1185">Reference proteome</keyword>
<feature type="compositionally biased region" description="Basic and acidic residues" evidence="8">
    <location>
        <begin position="357"/>
        <end position="366"/>
    </location>
</feature>
<dbReference type="PANTHER" id="PTHR18934:SF85">
    <property type="entry name" value="ATP-DEPENDENT RNA HELICASE DHX8"/>
    <property type="match status" value="1"/>
</dbReference>
<evidence type="ECO:0000256" key="6">
    <source>
        <dbReference type="ARBA" id="ARBA00022840"/>
    </source>
</evidence>
<evidence type="ECO:0000256" key="4">
    <source>
        <dbReference type="ARBA" id="ARBA00022801"/>
    </source>
</evidence>
<dbReference type="Pfam" id="PF00270">
    <property type="entry name" value="DEAD"/>
    <property type="match status" value="1"/>
</dbReference>
<dbReference type="InterPro" id="IPR007502">
    <property type="entry name" value="Helicase-assoc_dom"/>
</dbReference>